<evidence type="ECO:0000259" key="1">
    <source>
        <dbReference type="Pfam" id="PF14467"/>
    </source>
</evidence>
<sequence>MSQKTILRATLLALLSITFYPAMADKNKRTIQFGSYTVHYNTLPTDFLSIKIAKQFKIVRSSKRILVNIAVKHNAKDSKTTAVPAKVTVRAHNMTGQLKYADMRAVHDGKAIYYIGEFSVANRERLNFTVTVTPKHKQASTYSFKFKKKFMTQ</sequence>
<dbReference type="EMBL" id="UOFL01000015">
    <property type="protein sequence ID" value="VAW71234.1"/>
    <property type="molecule type" value="Genomic_DNA"/>
</dbReference>
<reference evidence="2" key="1">
    <citation type="submission" date="2018-06" db="EMBL/GenBank/DDBJ databases">
        <authorList>
            <person name="Zhirakovskaya E."/>
        </authorList>
    </citation>
    <scope>NUCLEOTIDE SEQUENCE</scope>
</reference>
<gene>
    <name evidence="2" type="ORF">MNBD_GAMMA12-1433</name>
</gene>
<organism evidence="2">
    <name type="scientific">hydrothermal vent metagenome</name>
    <dbReference type="NCBI Taxonomy" id="652676"/>
    <lineage>
        <taxon>unclassified sequences</taxon>
        <taxon>metagenomes</taxon>
        <taxon>ecological metagenomes</taxon>
    </lineage>
</organism>
<feature type="domain" description="DUF4426" evidence="1">
    <location>
        <begin position="32"/>
        <end position="151"/>
    </location>
</feature>
<protein>
    <recommendedName>
        <fullName evidence="1">DUF4426 domain-containing protein</fullName>
    </recommendedName>
</protein>
<accession>A0A3B0YQT7</accession>
<dbReference type="Pfam" id="PF14467">
    <property type="entry name" value="DUF4426"/>
    <property type="match status" value="1"/>
</dbReference>
<dbReference type="Gene3D" id="2.60.40.3340">
    <property type="entry name" value="Domain of unknown function DUF4426"/>
    <property type="match status" value="1"/>
</dbReference>
<dbReference type="InterPro" id="IPR025218">
    <property type="entry name" value="DUF4426"/>
</dbReference>
<evidence type="ECO:0000313" key="2">
    <source>
        <dbReference type="EMBL" id="VAW71234.1"/>
    </source>
</evidence>
<dbReference type="AlphaFoldDB" id="A0A3B0YQT7"/>
<name>A0A3B0YQT7_9ZZZZ</name>
<proteinExistence type="predicted"/>